<evidence type="ECO:0000313" key="3">
    <source>
        <dbReference type="EMBL" id="GAA5167291.1"/>
    </source>
</evidence>
<comment type="caution">
    <text evidence="3">The sequence shown here is derived from an EMBL/GenBank/DDBJ whole genome shotgun (WGS) entry which is preliminary data.</text>
</comment>
<gene>
    <name evidence="3" type="ORF">GCM10023321_59810</name>
</gene>
<proteinExistence type="inferred from homology"/>
<dbReference type="PRINTS" id="PR01543">
    <property type="entry name" value="ANATRNSFRASE"/>
</dbReference>
<dbReference type="PANTHER" id="PTHR11786:SF0">
    <property type="entry name" value="ARYLAMINE N-ACETYLTRANSFERASE 4-RELATED"/>
    <property type="match status" value="1"/>
</dbReference>
<name>A0ABP9QTN0_9PSEU</name>
<dbReference type="InterPro" id="IPR038765">
    <property type="entry name" value="Papain-like_cys_pep_sf"/>
</dbReference>
<dbReference type="RefSeq" id="WP_185059839.1">
    <property type="nucleotide sequence ID" value="NZ_BAABJP010000037.1"/>
</dbReference>
<reference evidence="4" key="1">
    <citation type="journal article" date="2019" name="Int. J. Syst. Evol. Microbiol.">
        <title>The Global Catalogue of Microorganisms (GCM) 10K type strain sequencing project: providing services to taxonomists for standard genome sequencing and annotation.</title>
        <authorList>
            <consortium name="The Broad Institute Genomics Platform"/>
            <consortium name="The Broad Institute Genome Sequencing Center for Infectious Disease"/>
            <person name="Wu L."/>
            <person name="Ma J."/>
        </authorList>
    </citation>
    <scope>NUCLEOTIDE SEQUENCE [LARGE SCALE GENOMIC DNA]</scope>
    <source>
        <strain evidence="4">JCM 18303</strain>
    </source>
</reference>
<dbReference type="EMBL" id="BAABJP010000037">
    <property type="protein sequence ID" value="GAA5167291.1"/>
    <property type="molecule type" value="Genomic_DNA"/>
</dbReference>
<evidence type="ECO:0000256" key="1">
    <source>
        <dbReference type="ARBA" id="ARBA00006547"/>
    </source>
</evidence>
<accession>A0ABP9QTN0</accession>
<keyword evidence="4" id="KW-1185">Reference proteome</keyword>
<dbReference type="SUPFAM" id="SSF54001">
    <property type="entry name" value="Cysteine proteinases"/>
    <property type="match status" value="1"/>
</dbReference>
<evidence type="ECO:0000313" key="4">
    <source>
        <dbReference type="Proteomes" id="UP001428817"/>
    </source>
</evidence>
<dbReference type="Pfam" id="PF00797">
    <property type="entry name" value="Acetyltransf_2"/>
    <property type="match status" value="1"/>
</dbReference>
<sequence>MSSATSTRAGTEWEIDQVDLDAYLARIGHHRVPPTLAALHGLTRAHTLAIPFENVDVVLGTHRGLGLREITDKMVHRRRGGYCFEHALLFAAVAEQLGYRVRRLMARVQPRRAGGPRTHMVLAVTPTDTDGLPHLVDIGFGAGMIAPMPLRDGALVDQAGWPHQLARTADGLWTLAKLDDGDWQVMHEFDETEQRLIDYEVAHHYTSTHPHSPFVGRLVVMRLADGVVRRMVGDQLTVEHADGRAERTPVSLERLGEVLRELGVQLDPAELAELRARVGCS</sequence>
<protein>
    <submittedName>
        <fullName evidence="3">Arylamine N-acetyltransferase</fullName>
    </submittedName>
</protein>
<dbReference type="Gene3D" id="3.30.2140.10">
    <property type="entry name" value="Arylamine N-acetyltransferase"/>
    <property type="match status" value="1"/>
</dbReference>
<dbReference type="PANTHER" id="PTHR11786">
    <property type="entry name" value="N-HYDROXYARYLAMINE O-ACETYLTRANSFERASE"/>
    <property type="match status" value="1"/>
</dbReference>
<evidence type="ECO:0000256" key="2">
    <source>
        <dbReference type="RuleBase" id="RU003452"/>
    </source>
</evidence>
<comment type="similarity">
    <text evidence="1 2">Belongs to the arylamine N-acetyltransferase family.</text>
</comment>
<dbReference type="Gene3D" id="2.40.128.150">
    <property type="entry name" value="Cysteine proteinases"/>
    <property type="match status" value="1"/>
</dbReference>
<dbReference type="InterPro" id="IPR001447">
    <property type="entry name" value="Arylamine_N-AcTrfase"/>
</dbReference>
<organism evidence="3 4">
    <name type="scientific">Pseudonocardia eucalypti</name>
    <dbReference type="NCBI Taxonomy" id="648755"/>
    <lineage>
        <taxon>Bacteria</taxon>
        <taxon>Bacillati</taxon>
        <taxon>Actinomycetota</taxon>
        <taxon>Actinomycetes</taxon>
        <taxon>Pseudonocardiales</taxon>
        <taxon>Pseudonocardiaceae</taxon>
        <taxon>Pseudonocardia</taxon>
    </lineage>
</organism>
<dbReference type="Proteomes" id="UP001428817">
    <property type="component" value="Unassembled WGS sequence"/>
</dbReference>